<protein>
    <submittedName>
        <fullName evidence="1">Uncharacterized protein</fullName>
    </submittedName>
</protein>
<dbReference type="EMBL" id="JABSTQ010009776">
    <property type="protein sequence ID" value="KAG0426030.1"/>
    <property type="molecule type" value="Genomic_DNA"/>
</dbReference>
<dbReference type="Proteomes" id="UP000805193">
    <property type="component" value="Unassembled WGS sequence"/>
</dbReference>
<feature type="non-terminal residue" evidence="1">
    <location>
        <position position="1"/>
    </location>
</feature>
<evidence type="ECO:0000313" key="1">
    <source>
        <dbReference type="EMBL" id="KAG0426030.1"/>
    </source>
</evidence>
<name>A0AC60PXJ8_IXOPE</name>
<keyword evidence="2" id="KW-1185">Reference proteome</keyword>
<organism evidence="1 2">
    <name type="scientific">Ixodes persulcatus</name>
    <name type="common">Taiga tick</name>
    <dbReference type="NCBI Taxonomy" id="34615"/>
    <lineage>
        <taxon>Eukaryota</taxon>
        <taxon>Metazoa</taxon>
        <taxon>Ecdysozoa</taxon>
        <taxon>Arthropoda</taxon>
        <taxon>Chelicerata</taxon>
        <taxon>Arachnida</taxon>
        <taxon>Acari</taxon>
        <taxon>Parasitiformes</taxon>
        <taxon>Ixodida</taxon>
        <taxon>Ixodoidea</taxon>
        <taxon>Ixodidae</taxon>
        <taxon>Ixodinae</taxon>
        <taxon>Ixodes</taxon>
    </lineage>
</organism>
<proteinExistence type="predicted"/>
<comment type="caution">
    <text evidence="1">The sequence shown here is derived from an EMBL/GenBank/DDBJ whole genome shotgun (WGS) entry which is preliminary data.</text>
</comment>
<sequence>ALATIRQKRPFVISRATSPGQAAWSGHWSGDIGSSWKDLRLSVPNMLSFGLYGIPLVGADICGFNSNTTVELCARWQALGAFYPFSRNHNTNNAMDQDPYSMGPVVLDAARSTLMMRYTLLPYLYTLFYRSTVLGETVARPLFMEFPQDPSTYDIDEQFLWGPSLMFNPALYENQTEVNAYVPAGVWFHLDRGTPYHHPEGRFRTFPSPLNVVNILVRGGFVVPGQEPALTTTQSRQNPIVLLAAPDIKGTARGELFWDDGDSIDTVERNEYNLYEFLLVRVASFVGYNVVNALMCVLMMQVYDVYEEIFFRLGKQGVSLKAVDAPSLRSPPKTPGAKTHLKKVYPSFTGIVGGFGQRRNF</sequence>
<evidence type="ECO:0000313" key="2">
    <source>
        <dbReference type="Proteomes" id="UP000805193"/>
    </source>
</evidence>
<gene>
    <name evidence="1" type="ORF">HPB47_026849</name>
</gene>
<accession>A0AC60PXJ8</accession>
<reference evidence="1 2" key="1">
    <citation type="journal article" date="2020" name="Cell">
        <title>Large-Scale Comparative Analyses of Tick Genomes Elucidate Their Genetic Diversity and Vector Capacities.</title>
        <authorList>
            <consortium name="Tick Genome and Microbiome Consortium (TIGMIC)"/>
            <person name="Jia N."/>
            <person name="Wang J."/>
            <person name="Shi W."/>
            <person name="Du L."/>
            <person name="Sun Y."/>
            <person name="Zhan W."/>
            <person name="Jiang J.F."/>
            <person name="Wang Q."/>
            <person name="Zhang B."/>
            <person name="Ji P."/>
            <person name="Bell-Sakyi L."/>
            <person name="Cui X.M."/>
            <person name="Yuan T.T."/>
            <person name="Jiang B.G."/>
            <person name="Yang W.F."/>
            <person name="Lam T.T."/>
            <person name="Chang Q.C."/>
            <person name="Ding S.J."/>
            <person name="Wang X.J."/>
            <person name="Zhu J.G."/>
            <person name="Ruan X.D."/>
            <person name="Zhao L."/>
            <person name="Wei J.T."/>
            <person name="Ye R.Z."/>
            <person name="Que T.C."/>
            <person name="Du C.H."/>
            <person name="Zhou Y.H."/>
            <person name="Cheng J.X."/>
            <person name="Dai P.F."/>
            <person name="Guo W.B."/>
            <person name="Han X.H."/>
            <person name="Huang E.J."/>
            <person name="Li L.F."/>
            <person name="Wei W."/>
            <person name="Gao Y.C."/>
            <person name="Liu J.Z."/>
            <person name="Shao H.Z."/>
            <person name="Wang X."/>
            <person name="Wang C.C."/>
            <person name="Yang T.C."/>
            <person name="Huo Q.B."/>
            <person name="Li W."/>
            <person name="Chen H.Y."/>
            <person name="Chen S.E."/>
            <person name="Zhou L.G."/>
            <person name="Ni X.B."/>
            <person name="Tian J.H."/>
            <person name="Sheng Y."/>
            <person name="Liu T."/>
            <person name="Pan Y.S."/>
            <person name="Xia L.Y."/>
            <person name="Li J."/>
            <person name="Zhao F."/>
            <person name="Cao W.C."/>
        </authorList>
    </citation>
    <scope>NUCLEOTIDE SEQUENCE [LARGE SCALE GENOMIC DNA]</scope>
    <source>
        <strain evidence="1">Iper-2018</strain>
    </source>
</reference>